<gene>
    <name evidence="10" type="ORF">DA73_0225205</name>
    <name evidence="9" type="ORF">DA73_0400002435</name>
</gene>
<dbReference type="InterPro" id="IPR008146">
    <property type="entry name" value="Gln_synth_cat_dom"/>
</dbReference>
<comment type="function">
    <text evidence="5">Involved in nitrogen metabolism via ammonium assimilation. Catalyzes the ATP-dependent biosynthesis of glutamine from glutamate and ammonia.</text>
</comment>
<evidence type="ECO:0000256" key="7">
    <source>
        <dbReference type="RuleBase" id="RU000384"/>
    </source>
</evidence>
<reference evidence="10" key="1">
    <citation type="journal article" date="2015" name="Genome Announc.">
        <title>Draft Genome Sequence of Tolypothrix boutellei Strain VB521301.</title>
        <authorList>
            <person name="Chandrababunaidu M.M."/>
            <person name="Singh D."/>
            <person name="Sen D."/>
            <person name="Bhan S."/>
            <person name="Das S."/>
            <person name="Gupta A."/>
            <person name="Adhikary S.P."/>
            <person name="Tripathy S."/>
        </authorList>
    </citation>
    <scope>NUCLEOTIDE SEQUENCE</scope>
    <source>
        <strain evidence="10">VB521301</strain>
    </source>
</reference>
<evidence type="ECO:0000256" key="6">
    <source>
        <dbReference type="PROSITE-ProRule" id="PRU01331"/>
    </source>
</evidence>
<accession>A0A0C1QVY1</accession>
<dbReference type="GO" id="GO:0004356">
    <property type="term" value="F:glutamine synthetase activity"/>
    <property type="evidence" value="ECO:0007669"/>
    <property type="project" value="InterPro"/>
</dbReference>
<dbReference type="SUPFAM" id="SSF54368">
    <property type="entry name" value="Glutamine synthetase, N-terminal domain"/>
    <property type="match status" value="1"/>
</dbReference>
<protein>
    <submittedName>
        <fullName evidence="10">Glutamine synthetase</fullName>
    </submittedName>
</protein>
<evidence type="ECO:0000313" key="9">
    <source>
        <dbReference type="EMBL" id="KAF3884451.1"/>
    </source>
</evidence>
<keyword evidence="4" id="KW-0067">ATP-binding</keyword>
<dbReference type="Proteomes" id="UP000029738">
    <property type="component" value="Unassembled WGS sequence"/>
</dbReference>
<evidence type="ECO:0000256" key="3">
    <source>
        <dbReference type="ARBA" id="ARBA00022741"/>
    </source>
</evidence>
<dbReference type="SUPFAM" id="SSF55931">
    <property type="entry name" value="Glutamine synthetase/guanido kinase"/>
    <property type="match status" value="1"/>
</dbReference>
<dbReference type="PROSITE" id="PS51987">
    <property type="entry name" value="GS_CATALYTIC"/>
    <property type="match status" value="1"/>
</dbReference>
<dbReference type="STRING" id="1479485.DA73_0225205"/>
<evidence type="ECO:0000256" key="1">
    <source>
        <dbReference type="ARBA" id="ARBA00009897"/>
    </source>
</evidence>
<comment type="caution">
    <text evidence="10">The sequence shown here is derived from an EMBL/GenBank/DDBJ whole genome shotgun (WGS) entry which is preliminary data.</text>
</comment>
<evidence type="ECO:0000313" key="10">
    <source>
        <dbReference type="EMBL" id="KIE09639.1"/>
    </source>
</evidence>
<dbReference type="Gene3D" id="3.10.20.70">
    <property type="entry name" value="Glutamine synthetase, N-terminal domain"/>
    <property type="match status" value="1"/>
</dbReference>
<dbReference type="OrthoDB" id="9807095at2"/>
<proteinExistence type="inferred from homology"/>
<dbReference type="InterPro" id="IPR008147">
    <property type="entry name" value="Gln_synt_N"/>
</dbReference>
<reference evidence="9" key="2">
    <citation type="submission" date="2019-11" db="EMBL/GenBank/DDBJ databases">
        <title>Improved Assembly of Tolypothrix boutellei genome.</title>
        <authorList>
            <person name="Sarangi A.N."/>
            <person name="Mukherjee M."/>
            <person name="Ghosh S."/>
            <person name="Singh D."/>
            <person name="Das A."/>
            <person name="Kant S."/>
            <person name="Prusty A."/>
            <person name="Tripathy S."/>
        </authorList>
    </citation>
    <scope>NUCLEOTIDE SEQUENCE</scope>
    <source>
        <strain evidence="9">VB521301</strain>
    </source>
</reference>
<evidence type="ECO:0000256" key="2">
    <source>
        <dbReference type="ARBA" id="ARBA00022598"/>
    </source>
</evidence>
<dbReference type="Gene3D" id="3.30.590.10">
    <property type="entry name" value="Glutamine synthetase/guanido kinase, catalytic domain"/>
    <property type="match status" value="1"/>
</dbReference>
<comment type="similarity">
    <text evidence="1 6 7">Belongs to the glutamine synthetase family.</text>
</comment>
<keyword evidence="2" id="KW-0436">Ligase</keyword>
<dbReference type="Pfam" id="PF00120">
    <property type="entry name" value="Gln-synt_C"/>
    <property type="match status" value="1"/>
</dbReference>
<dbReference type="InterPro" id="IPR014746">
    <property type="entry name" value="Gln_synth/guanido_kin_cat_dom"/>
</dbReference>
<dbReference type="PANTHER" id="PTHR43785">
    <property type="entry name" value="GAMMA-GLUTAMYLPUTRESCINE SYNTHETASE"/>
    <property type="match status" value="1"/>
</dbReference>
<keyword evidence="11" id="KW-1185">Reference proteome</keyword>
<evidence type="ECO:0000256" key="5">
    <source>
        <dbReference type="ARBA" id="ARBA00045640"/>
    </source>
</evidence>
<dbReference type="Pfam" id="PF16952">
    <property type="entry name" value="Gln-synt_N_2"/>
    <property type="match status" value="1"/>
</dbReference>
<dbReference type="EMBL" id="JHEG02000054">
    <property type="protein sequence ID" value="KIE09639.1"/>
    <property type="molecule type" value="Genomic_DNA"/>
</dbReference>
<dbReference type="InterPro" id="IPR036651">
    <property type="entry name" value="Gln_synt_N_sf"/>
</dbReference>
<evidence type="ECO:0000256" key="4">
    <source>
        <dbReference type="ARBA" id="ARBA00022840"/>
    </source>
</evidence>
<dbReference type="SMART" id="SM01230">
    <property type="entry name" value="Gln-synt_C"/>
    <property type="match status" value="1"/>
</dbReference>
<feature type="domain" description="GS catalytic" evidence="8">
    <location>
        <begin position="115"/>
        <end position="449"/>
    </location>
</feature>
<dbReference type="GO" id="GO:0005524">
    <property type="term" value="F:ATP binding"/>
    <property type="evidence" value="ECO:0007669"/>
    <property type="project" value="UniProtKB-KW"/>
</dbReference>
<dbReference type="PANTHER" id="PTHR43785:SF2">
    <property type="entry name" value="TYPE-1 GLUTAMINE SYNTHETASE 1"/>
    <property type="match status" value="1"/>
</dbReference>
<keyword evidence="3" id="KW-0547">Nucleotide-binding</keyword>
<name>A0A0C1QVY1_9CYAN</name>
<dbReference type="RefSeq" id="WP_038074116.1">
    <property type="nucleotide sequence ID" value="NZ_JHEG04000001.1"/>
</dbReference>
<dbReference type="EMBL" id="JHEG04000001">
    <property type="protein sequence ID" value="KAF3884451.1"/>
    <property type="molecule type" value="Genomic_DNA"/>
</dbReference>
<dbReference type="GO" id="GO:0006542">
    <property type="term" value="P:glutamine biosynthetic process"/>
    <property type="evidence" value="ECO:0007669"/>
    <property type="project" value="InterPro"/>
</dbReference>
<organism evidence="10">
    <name type="scientific">Tolypothrix bouteillei VB521301</name>
    <dbReference type="NCBI Taxonomy" id="1479485"/>
    <lineage>
        <taxon>Bacteria</taxon>
        <taxon>Bacillati</taxon>
        <taxon>Cyanobacteriota</taxon>
        <taxon>Cyanophyceae</taxon>
        <taxon>Nostocales</taxon>
        <taxon>Tolypothrichaceae</taxon>
        <taxon>Tolypothrix</taxon>
    </lineage>
</organism>
<sequence length="449" mass="49561">MVEKNNLKKVRKFLEDTGVKLVRFLWCDNANIIRGKAVHIEMLSHYFEHGVGISVGQQGVPVMYDAVVPESNLGPVGEIRLIPDWSSLKPLPYAPGHARAMGNMVINGSAWALCPRNFLKRMIAEAKSQGLEVRAAFENEFYLLRQTSDGTIPADSTVFASTQAMDLNCEVINAIADALITQGIPVEQYYPESGPGQHEISMRYTDALQAADWQIAFRETVKAIAYRHNLTASFLPKIFPNAAGSGCHIHFSLWQDEKNLVGDPQSTCGLSKIALQFIAGILHHLPALMALTTPSTNSYRRIRPHSWSGAFRCWGLDNREASVRVPTDPNLNCPSHLELKTVDASANPYLALGAVIAAGLDGVQRGLTPPNPVNQDPGYLSIEERNSHGIDPLPDNLGQAIAHLQQNDILLTALNPQLAQAFLAVRQAEWQAMKDWELKTEVNMLLEKY</sequence>
<dbReference type="AlphaFoldDB" id="A0A0C1QVY1"/>
<evidence type="ECO:0000259" key="8">
    <source>
        <dbReference type="PROSITE" id="PS51987"/>
    </source>
</evidence>
<evidence type="ECO:0000313" key="11">
    <source>
        <dbReference type="Proteomes" id="UP000029738"/>
    </source>
</evidence>